<gene>
    <name evidence="10" type="ORF">PHYPSEUDO_001921</name>
</gene>
<dbReference type="PANTHER" id="PTHR31983:SF0">
    <property type="entry name" value="GLUCAN ENDO-1,3-BETA-D-GLUCOSIDASE 2"/>
    <property type="match status" value="1"/>
</dbReference>
<feature type="domain" description="Glycosyl hydrolase family 81 C-terminal" evidence="9">
    <location>
        <begin position="36"/>
        <end position="120"/>
    </location>
</feature>
<reference evidence="10" key="1">
    <citation type="submission" date="2021-02" db="EMBL/GenBank/DDBJ databases">
        <authorList>
            <person name="Palmer J.M."/>
        </authorList>
    </citation>
    <scope>NUCLEOTIDE SEQUENCE</scope>
    <source>
        <strain evidence="10">SCRP734</strain>
    </source>
</reference>
<comment type="catalytic activity">
    <reaction evidence="1">
        <text>Hydrolysis of (1-&gt;3)-beta-D-glucosidic linkages in (1-&gt;3)-beta-D-glucans.</text>
        <dbReference type="EC" id="3.2.1.39"/>
    </reaction>
</comment>
<evidence type="ECO:0000256" key="7">
    <source>
        <dbReference type="ARBA" id="ARBA00023316"/>
    </source>
</evidence>
<evidence type="ECO:0000256" key="6">
    <source>
        <dbReference type="ARBA" id="ARBA00023295"/>
    </source>
</evidence>
<name>A0A8T1VYL3_9STRA</name>
<keyword evidence="7" id="KW-0961">Cell wall biogenesis/degradation</keyword>
<dbReference type="Pfam" id="PF17652">
    <property type="entry name" value="Glyco_hydro81C"/>
    <property type="match status" value="1"/>
</dbReference>
<dbReference type="InterPro" id="IPR005200">
    <property type="entry name" value="Endo-beta-glucanase"/>
</dbReference>
<keyword evidence="5" id="KW-0119">Carbohydrate metabolism</keyword>
<dbReference type="AlphaFoldDB" id="A0A8T1VYL3"/>
<dbReference type="PROSITE" id="PS52008">
    <property type="entry name" value="GH81"/>
    <property type="match status" value="1"/>
</dbReference>
<protein>
    <recommendedName>
        <fullName evidence="3">glucan endo-1,3-beta-D-glucosidase</fullName>
        <ecNumber evidence="3">3.2.1.39</ecNumber>
    </recommendedName>
</protein>
<evidence type="ECO:0000313" key="10">
    <source>
        <dbReference type="EMBL" id="KAG7385069.1"/>
    </source>
</evidence>
<evidence type="ECO:0000256" key="3">
    <source>
        <dbReference type="ARBA" id="ARBA00012780"/>
    </source>
</evidence>
<dbReference type="GO" id="GO:0071555">
    <property type="term" value="P:cell wall organization"/>
    <property type="evidence" value="ECO:0007669"/>
    <property type="project" value="UniProtKB-KW"/>
</dbReference>
<comment type="similarity">
    <text evidence="2">Belongs to the glycosyl hydrolase 81 family.</text>
</comment>
<dbReference type="PANTHER" id="PTHR31983">
    <property type="entry name" value="ENDO-1,3(4)-BETA-GLUCANASE 1"/>
    <property type="match status" value="1"/>
</dbReference>
<dbReference type="GO" id="GO:0052861">
    <property type="term" value="F:endo-1,3(4)-beta-glucanase activity"/>
    <property type="evidence" value="ECO:0007669"/>
    <property type="project" value="InterPro"/>
</dbReference>
<sequence>MSVLALQPHAVAEVRERVFAGRRCCKSKKLLNTCLAPSLNYETSYGGLVSSQIFTTIDVNADFVYNDPHYHYGYWMTASAMLKIPHPKWKRMKELDAMTCMILRNVANLSTDDAFFPKSSHVQGF</sequence>
<dbReference type="EC" id="3.2.1.39" evidence="3"/>
<evidence type="ECO:0000313" key="11">
    <source>
        <dbReference type="Proteomes" id="UP000694044"/>
    </source>
</evidence>
<comment type="caution">
    <text evidence="10">The sequence shown here is derived from an EMBL/GenBank/DDBJ whole genome shotgun (WGS) entry which is preliminary data.</text>
</comment>
<accession>A0A8T1VYL3</accession>
<dbReference type="EMBL" id="JAGDFM010000130">
    <property type="protein sequence ID" value="KAG7385069.1"/>
    <property type="molecule type" value="Genomic_DNA"/>
</dbReference>
<keyword evidence="8" id="KW-0624">Polysaccharide degradation</keyword>
<evidence type="ECO:0000256" key="8">
    <source>
        <dbReference type="ARBA" id="ARBA00023326"/>
    </source>
</evidence>
<dbReference type="Proteomes" id="UP000694044">
    <property type="component" value="Unassembled WGS sequence"/>
</dbReference>
<keyword evidence="4" id="KW-0378">Hydrolase</keyword>
<evidence type="ECO:0000256" key="5">
    <source>
        <dbReference type="ARBA" id="ARBA00023277"/>
    </source>
</evidence>
<keyword evidence="11" id="KW-1185">Reference proteome</keyword>
<keyword evidence="6" id="KW-0326">Glycosidase</keyword>
<organism evidence="10 11">
    <name type="scientific">Phytophthora pseudosyringae</name>
    <dbReference type="NCBI Taxonomy" id="221518"/>
    <lineage>
        <taxon>Eukaryota</taxon>
        <taxon>Sar</taxon>
        <taxon>Stramenopiles</taxon>
        <taxon>Oomycota</taxon>
        <taxon>Peronosporomycetes</taxon>
        <taxon>Peronosporales</taxon>
        <taxon>Peronosporaceae</taxon>
        <taxon>Phytophthora</taxon>
    </lineage>
</organism>
<evidence type="ECO:0000256" key="4">
    <source>
        <dbReference type="ARBA" id="ARBA00022801"/>
    </source>
</evidence>
<proteinExistence type="inferred from homology"/>
<evidence type="ECO:0000256" key="1">
    <source>
        <dbReference type="ARBA" id="ARBA00000382"/>
    </source>
</evidence>
<dbReference type="GO" id="GO:0042973">
    <property type="term" value="F:glucan endo-1,3-beta-D-glucosidase activity"/>
    <property type="evidence" value="ECO:0007669"/>
    <property type="project" value="UniProtKB-EC"/>
</dbReference>
<dbReference type="GO" id="GO:0000272">
    <property type="term" value="P:polysaccharide catabolic process"/>
    <property type="evidence" value="ECO:0007669"/>
    <property type="project" value="UniProtKB-KW"/>
</dbReference>
<dbReference type="OrthoDB" id="4473401at2759"/>
<evidence type="ECO:0000259" key="9">
    <source>
        <dbReference type="Pfam" id="PF17652"/>
    </source>
</evidence>
<dbReference type="InterPro" id="IPR040720">
    <property type="entry name" value="GH81_C"/>
</dbReference>
<evidence type="ECO:0000256" key="2">
    <source>
        <dbReference type="ARBA" id="ARBA00010730"/>
    </source>
</evidence>